<dbReference type="GO" id="GO:0071111">
    <property type="term" value="F:cyclic-guanylate-specific phosphodiesterase activity"/>
    <property type="evidence" value="ECO:0007669"/>
    <property type="project" value="InterPro"/>
</dbReference>
<evidence type="ECO:0000313" key="3">
    <source>
        <dbReference type="Proteomes" id="UP000093267"/>
    </source>
</evidence>
<dbReference type="STRING" id="240427.AYR62_01520"/>
<evidence type="ECO:0000259" key="1">
    <source>
        <dbReference type="PROSITE" id="PS50883"/>
    </source>
</evidence>
<proteinExistence type="predicted"/>
<dbReference type="SMART" id="SM00052">
    <property type="entry name" value="EAL"/>
    <property type="match status" value="1"/>
</dbReference>
<feature type="domain" description="EAL" evidence="1">
    <location>
        <begin position="1"/>
        <end position="229"/>
    </location>
</feature>
<reference evidence="2 3" key="1">
    <citation type="submission" date="2016-03" db="EMBL/GenBank/DDBJ databases">
        <title>Pediococcus and Lactobacillus from brewery environment - whole genome sequencing and assembly.</title>
        <authorList>
            <person name="Behr J."/>
            <person name="Geissler A.J."/>
            <person name="Vogel R.F."/>
        </authorList>
    </citation>
    <scope>NUCLEOTIDE SEQUENCE [LARGE SCALE GENOMIC DNA]</scope>
    <source>
        <strain evidence="2 3">TMW 1.1995</strain>
    </source>
</reference>
<dbReference type="InterPro" id="IPR035919">
    <property type="entry name" value="EAL_sf"/>
</dbReference>
<dbReference type="PROSITE" id="PS50883">
    <property type="entry name" value="EAL"/>
    <property type="match status" value="1"/>
</dbReference>
<keyword evidence="3" id="KW-1185">Reference proteome</keyword>
<dbReference type="PANTHER" id="PTHR33121:SF70">
    <property type="entry name" value="SIGNALING PROTEIN YKOW"/>
    <property type="match status" value="1"/>
</dbReference>
<dbReference type="EMBL" id="CP014924">
    <property type="protein sequence ID" value="ANZ65930.1"/>
    <property type="molecule type" value="Genomic_DNA"/>
</dbReference>
<dbReference type="InterPro" id="IPR001633">
    <property type="entry name" value="EAL_dom"/>
</dbReference>
<dbReference type="SUPFAM" id="SSF141868">
    <property type="entry name" value="EAL domain-like"/>
    <property type="match status" value="1"/>
</dbReference>
<organism evidence="2 3">
    <name type="scientific">Secundilactobacillus paracollinoides</name>
    <dbReference type="NCBI Taxonomy" id="240427"/>
    <lineage>
        <taxon>Bacteria</taxon>
        <taxon>Bacillati</taxon>
        <taxon>Bacillota</taxon>
        <taxon>Bacilli</taxon>
        <taxon>Lactobacillales</taxon>
        <taxon>Lactobacillaceae</taxon>
        <taxon>Secundilactobacillus</taxon>
    </lineage>
</organism>
<dbReference type="RefSeq" id="WP_065901199.1">
    <property type="nucleotide sequence ID" value="NZ_CP014912.1"/>
</dbReference>
<dbReference type="CDD" id="cd01948">
    <property type="entry name" value="EAL"/>
    <property type="match status" value="1"/>
</dbReference>
<dbReference type="OrthoDB" id="9759607at2"/>
<sequence length="234" mass="26932">MYRFFVQPQVNRFKQSIVGYETLIRESRDGRWQLPKDFSAISLACQLTLLQRCVDTLRLKSHYLGFNLNRTQIQDPEVVQHLIHFQQRAFPVRLVVELTEEVCGSPKDAACVLDRIRTLHEGGVQVSLDDVGTGENQFSAISPLLPYVSELKLAMQNFRHDNNADAIPKALHDWRQISADNGLRFVIEGVETQADQQMLDDLNIGLRQGYYYGKPHLLFYRGELNRTSRIEKNA</sequence>
<dbReference type="Pfam" id="PF00563">
    <property type="entry name" value="EAL"/>
    <property type="match status" value="1"/>
</dbReference>
<accession>A0A1B2IV63</accession>
<name>A0A1B2IV63_9LACO</name>
<protein>
    <recommendedName>
        <fullName evidence="1">EAL domain-containing protein</fullName>
    </recommendedName>
</protein>
<evidence type="ECO:0000313" key="2">
    <source>
        <dbReference type="EMBL" id="ANZ65930.1"/>
    </source>
</evidence>
<dbReference type="Proteomes" id="UP000093267">
    <property type="component" value="Chromosome"/>
</dbReference>
<dbReference type="AlphaFoldDB" id="A0A1B2IV63"/>
<dbReference type="Gene3D" id="3.20.20.450">
    <property type="entry name" value="EAL domain"/>
    <property type="match status" value="1"/>
</dbReference>
<dbReference type="InterPro" id="IPR050706">
    <property type="entry name" value="Cyclic-di-GMP_PDE-like"/>
</dbReference>
<gene>
    <name evidence="2" type="ORF">AYR63_01430</name>
</gene>
<dbReference type="PANTHER" id="PTHR33121">
    <property type="entry name" value="CYCLIC DI-GMP PHOSPHODIESTERASE PDEF"/>
    <property type="match status" value="1"/>
</dbReference>